<feature type="region of interest" description="Disordered" evidence="3">
    <location>
        <begin position="1"/>
        <end position="26"/>
    </location>
</feature>
<feature type="compositionally biased region" description="Basic and acidic residues" evidence="3">
    <location>
        <begin position="1090"/>
        <end position="1101"/>
    </location>
</feature>
<keyword evidence="1" id="KW-0547">Nucleotide-binding</keyword>
<feature type="domain" description="Protein kinase" evidence="4">
    <location>
        <begin position="717"/>
        <end position="996"/>
    </location>
</feature>
<dbReference type="Proteomes" id="UP000515163">
    <property type="component" value="Unplaced"/>
</dbReference>
<dbReference type="GeneID" id="116303712"/>
<dbReference type="InterPro" id="IPR001245">
    <property type="entry name" value="Ser-Thr/Tyr_kinase_cat_dom"/>
</dbReference>
<evidence type="ECO:0000313" key="6">
    <source>
        <dbReference type="RefSeq" id="XP_031569159.1"/>
    </source>
</evidence>
<dbReference type="Pfam" id="PF07714">
    <property type="entry name" value="PK_Tyr_Ser-Thr"/>
    <property type="match status" value="2"/>
</dbReference>
<reference evidence="6" key="1">
    <citation type="submission" date="2025-08" db="UniProtKB">
        <authorList>
            <consortium name="RefSeq"/>
        </authorList>
    </citation>
    <scope>IDENTIFICATION</scope>
</reference>
<dbReference type="KEGG" id="aten:116303712"/>
<feature type="compositionally biased region" description="Basic and acidic residues" evidence="3">
    <location>
        <begin position="1219"/>
        <end position="1229"/>
    </location>
</feature>
<evidence type="ECO:0000256" key="3">
    <source>
        <dbReference type="SAM" id="MobiDB-lite"/>
    </source>
</evidence>
<dbReference type="RefSeq" id="XP_031569159.1">
    <property type="nucleotide sequence ID" value="XM_031713299.1"/>
</dbReference>
<keyword evidence="5" id="KW-1185">Reference proteome</keyword>
<feature type="region of interest" description="Disordered" evidence="3">
    <location>
        <begin position="1066"/>
        <end position="1111"/>
    </location>
</feature>
<dbReference type="SMART" id="SM00220">
    <property type="entry name" value="S_TKc"/>
    <property type="match status" value="1"/>
</dbReference>
<dbReference type="PROSITE" id="PS50011">
    <property type="entry name" value="PROTEIN_KINASE_DOM"/>
    <property type="match status" value="2"/>
</dbReference>
<dbReference type="InterPro" id="IPR000719">
    <property type="entry name" value="Prot_kinase_dom"/>
</dbReference>
<evidence type="ECO:0000256" key="2">
    <source>
        <dbReference type="ARBA" id="ARBA00022840"/>
    </source>
</evidence>
<dbReference type="InParanoid" id="A0A6P8IQF2"/>
<accession>A0A6P8IQF2</accession>
<keyword evidence="2" id="KW-0067">ATP-binding</keyword>
<dbReference type="Gene3D" id="1.10.510.10">
    <property type="entry name" value="Transferase(Phosphotransferase) domain 1"/>
    <property type="match status" value="2"/>
</dbReference>
<protein>
    <submittedName>
        <fullName evidence="6">Uncharacterized protein LOC116303712</fullName>
    </submittedName>
</protein>
<name>A0A6P8IQF2_ACTTE</name>
<evidence type="ECO:0000259" key="4">
    <source>
        <dbReference type="PROSITE" id="PS50011"/>
    </source>
</evidence>
<dbReference type="GO" id="GO:0005524">
    <property type="term" value="F:ATP binding"/>
    <property type="evidence" value="ECO:0007669"/>
    <property type="project" value="UniProtKB-KW"/>
</dbReference>
<dbReference type="OrthoDB" id="5978482at2759"/>
<dbReference type="InterPro" id="IPR011009">
    <property type="entry name" value="Kinase-like_dom_sf"/>
</dbReference>
<proteinExistence type="predicted"/>
<gene>
    <name evidence="6" type="primary">LOC116303712</name>
</gene>
<dbReference type="SUPFAM" id="SSF56112">
    <property type="entry name" value="Protein kinase-like (PK-like)"/>
    <property type="match status" value="2"/>
</dbReference>
<feature type="region of interest" description="Disordered" evidence="3">
    <location>
        <begin position="1241"/>
        <end position="1263"/>
    </location>
</feature>
<feature type="compositionally biased region" description="Basic and acidic residues" evidence="3">
    <location>
        <begin position="1201"/>
        <end position="1212"/>
    </location>
</feature>
<dbReference type="InterPro" id="IPR050198">
    <property type="entry name" value="Non-receptor_tyrosine_kinases"/>
</dbReference>
<feature type="region of interest" description="Disordered" evidence="3">
    <location>
        <begin position="1128"/>
        <end position="1162"/>
    </location>
</feature>
<evidence type="ECO:0000313" key="5">
    <source>
        <dbReference type="Proteomes" id="UP000515163"/>
    </source>
</evidence>
<feature type="compositionally biased region" description="Basic and acidic residues" evidence="3">
    <location>
        <begin position="1145"/>
        <end position="1155"/>
    </location>
</feature>
<dbReference type="PANTHER" id="PTHR24418">
    <property type="entry name" value="TYROSINE-PROTEIN KINASE"/>
    <property type="match status" value="1"/>
</dbReference>
<organism evidence="5 6">
    <name type="scientific">Actinia tenebrosa</name>
    <name type="common">Australian red waratah sea anemone</name>
    <dbReference type="NCBI Taxonomy" id="6105"/>
    <lineage>
        <taxon>Eukaryota</taxon>
        <taxon>Metazoa</taxon>
        <taxon>Cnidaria</taxon>
        <taxon>Anthozoa</taxon>
        <taxon>Hexacorallia</taxon>
        <taxon>Actiniaria</taxon>
        <taxon>Actiniidae</taxon>
        <taxon>Actinia</taxon>
    </lineage>
</organism>
<feature type="region of interest" description="Disordered" evidence="3">
    <location>
        <begin position="1180"/>
        <end position="1229"/>
    </location>
</feature>
<sequence>MARGLHHRGSSTDFTSSSEDEGCTKRKKKRIKNIVNIRGKENHVAVGNGANVSTTAESAGVTQNSFDVVEILKNPTTLLEAVAKCRGTEKDKIEKNILQHLLPEIENHAIKAASSCNDALELLARFCSPELKSPRLTIHSLRIMKRLLDLEFGSCESANAHIIEVERILRRSLVDGSFAENLQHIQRCRLEVYNSILALILLYLAKGHLKPPYINKTEKEEIKQTVTKNIQKTLQRNPRPKKDRWRFSMETVLNLIERLFDYNKLSRMTKLLDLCKDITLEAFLKKLQCAESSSVDYFVILKMLHGKLCTSNADAYQIIEIIIKNHDVFSKQWQRRNEDWKFSLLACQTLLHTINSTKLSKATRIKAAHCLASLMATKVYGKSEVIRNIIENHCIKTSFARDSKSRKVVIERRLKPELLDHIPLERDVMIKQICKIYESKGLECIEIIDEDENRVIVRGLYDYQPVAITVAIINPIKNLYADQDQDLSPSEKHLQNETKVLQHLNQTPNKHVLMVHTADTKTRPLHMICDYMPKEDLLHFLRVCKEELEIPTYRQLLNVCLGIANCMNFIHKKQVIHNQLRPEHVLLDDNFNVRITGFCQAKILSKNEMERGIHGEKLDLEDPSIRFSAPECLEDEPLFSRESDIWAFGVLMYVVFTCGGTPYANVDTKNIHQHVLSGRTLTKDMGDEVFLLIQKCMGKTRQDRISSFQKISEELQKLLAECDGKGADERLRLISEPLPKEDKDIDVMKNTPNTTKESLSLVDNSKQHLEKLRLLDHTHLARVVEDRKTKSGRVIAYENCEGPSLRHYILSNKCTPEDVIEFAAQITEAINYLHQKNIVLCVLNAESVRVVKKNHVKIFGLHFSRSILPSCNQFNTSFGVVNGEVHPDVYRWCAKEVIQEGIFSTAGDIWSLGMTILEMFLCLAKDADTAKPFSQYSNEEILGALKKNCRPFQPVLCPDWVYVLVTQCWCLKTTERASSLSVLDCLTQKCPWKSYLLQRWIKQNEIHENWPNLNVVQQLDETNPISRQDVESSVSEEFAGSHIYDYEGPFWLKKFKDLVISGKRFLMPSSRPPRSEQRPRLPNSPQETPEDIKHKNQKGKDEDDCDDTYDLPRLPEYEVTCPPRLRSASFPPLSLPPNSTQETITDIRQKEKKGEDDDTYYNIDDMTKLPEYKVTACPPRLRSASSPPLPWPPNSTQETITDTRQKEKKGEDNDIYDDTNDRPRLPEHKVTACPPRLRCVSSPLLSLPPNSPQETPTNIKHKEEKGKENDIYDDTYDRPRTKCLHGNSDQECYTPYLEPDESYQGLSYSTENGYMSLISNSSERIFDVDVAGFHMASTNNGAANNMENQKPVFLMNI</sequence>
<dbReference type="GO" id="GO:0004672">
    <property type="term" value="F:protein kinase activity"/>
    <property type="evidence" value="ECO:0007669"/>
    <property type="project" value="InterPro"/>
</dbReference>
<dbReference type="PRINTS" id="PR00109">
    <property type="entry name" value="TYRKINASE"/>
</dbReference>
<evidence type="ECO:0000256" key="1">
    <source>
        <dbReference type="ARBA" id="ARBA00022741"/>
    </source>
</evidence>
<feature type="domain" description="Protein kinase" evidence="4">
    <location>
        <begin position="442"/>
        <end position="719"/>
    </location>
</feature>